<keyword evidence="2" id="KW-0812">Transmembrane</keyword>
<dbReference type="Gene3D" id="2.60.40.740">
    <property type="match status" value="3"/>
</dbReference>
<dbReference type="NCBIfam" id="TIGR04183">
    <property type="entry name" value="Por_Secre_tail"/>
    <property type="match status" value="1"/>
</dbReference>
<evidence type="ECO:0000256" key="3">
    <source>
        <dbReference type="ARBA" id="ARBA00022729"/>
    </source>
</evidence>
<dbReference type="PROSITE" id="PS50835">
    <property type="entry name" value="IG_LIKE"/>
    <property type="match status" value="1"/>
</dbReference>
<dbReference type="EMBL" id="QQBA01000014">
    <property type="protein sequence ID" value="RDI51277.1"/>
    <property type="molecule type" value="Genomic_DNA"/>
</dbReference>
<dbReference type="PANTHER" id="PTHR24028">
    <property type="entry name" value="CADHERIN-87A"/>
    <property type="match status" value="1"/>
</dbReference>
<feature type="domain" description="Cadherin" evidence="7">
    <location>
        <begin position="385"/>
        <end position="482"/>
    </location>
</feature>
<dbReference type="Gene3D" id="2.60.40.60">
    <property type="entry name" value="Cadherins"/>
    <property type="match status" value="2"/>
</dbReference>
<dbReference type="CDD" id="cd11304">
    <property type="entry name" value="Cadherin_repeat"/>
    <property type="match status" value="2"/>
</dbReference>
<dbReference type="SMART" id="SM00112">
    <property type="entry name" value="CA"/>
    <property type="match status" value="2"/>
</dbReference>
<keyword evidence="4" id="KW-0472">Membrane</keyword>
<dbReference type="SUPFAM" id="SSF52058">
    <property type="entry name" value="L domain-like"/>
    <property type="match status" value="1"/>
</dbReference>
<name>A0ABX9HVD8_9FLAO</name>
<evidence type="ECO:0000256" key="5">
    <source>
        <dbReference type="ARBA" id="ARBA00023180"/>
    </source>
</evidence>
<accession>A0ABX9HVD8</accession>
<dbReference type="InterPro" id="IPR026444">
    <property type="entry name" value="Secre_tail"/>
</dbReference>
<dbReference type="SUPFAM" id="SSF49313">
    <property type="entry name" value="Cadherin-like"/>
    <property type="match status" value="2"/>
</dbReference>
<evidence type="ECO:0000259" key="7">
    <source>
        <dbReference type="PROSITE" id="PS50268"/>
    </source>
</evidence>
<dbReference type="Pfam" id="PF13306">
    <property type="entry name" value="LRR_5"/>
    <property type="match status" value="1"/>
</dbReference>
<evidence type="ECO:0000313" key="9">
    <source>
        <dbReference type="EMBL" id="RDI51277.1"/>
    </source>
</evidence>
<dbReference type="InterPro" id="IPR013783">
    <property type="entry name" value="Ig-like_fold"/>
</dbReference>
<dbReference type="InterPro" id="IPR015919">
    <property type="entry name" value="Cadherin-like_sf"/>
</dbReference>
<keyword evidence="10" id="KW-1185">Reference proteome</keyword>
<dbReference type="RefSeq" id="WP_114754987.1">
    <property type="nucleotide sequence ID" value="NZ_QQBA01000014.1"/>
</dbReference>
<dbReference type="Pfam" id="PF18676">
    <property type="entry name" value="MBG_2"/>
    <property type="match status" value="9"/>
</dbReference>
<dbReference type="Pfam" id="PF13573">
    <property type="entry name" value="SprB"/>
    <property type="match status" value="3"/>
</dbReference>
<dbReference type="InterPro" id="IPR006644">
    <property type="entry name" value="Cadg"/>
</dbReference>
<evidence type="ECO:0000256" key="4">
    <source>
        <dbReference type="ARBA" id="ARBA00022989"/>
    </source>
</evidence>
<dbReference type="SMART" id="SM00736">
    <property type="entry name" value="CADG"/>
    <property type="match status" value="1"/>
</dbReference>
<dbReference type="PROSITE" id="PS50268">
    <property type="entry name" value="CADHERIN_2"/>
    <property type="match status" value="2"/>
</dbReference>
<evidence type="ECO:0000256" key="1">
    <source>
        <dbReference type="ARBA" id="ARBA00004167"/>
    </source>
</evidence>
<proteinExistence type="predicted"/>
<feature type="domain" description="Ig-like" evidence="8">
    <location>
        <begin position="844"/>
        <end position="919"/>
    </location>
</feature>
<dbReference type="InterPro" id="IPR026906">
    <property type="entry name" value="LRR_5"/>
</dbReference>
<dbReference type="InterPro" id="IPR050174">
    <property type="entry name" value="Protocadherin/Cadherin-CA"/>
</dbReference>
<dbReference type="Gene3D" id="3.40.50.12480">
    <property type="match status" value="1"/>
</dbReference>
<evidence type="ECO:0000256" key="2">
    <source>
        <dbReference type="ARBA" id="ARBA00022692"/>
    </source>
</evidence>
<dbReference type="InterPro" id="IPR002126">
    <property type="entry name" value="Cadherin-like_dom"/>
</dbReference>
<comment type="caution">
    <text evidence="9">The sequence shown here is derived from an EMBL/GenBank/DDBJ whole genome shotgun (WGS) entry which is preliminary data.</text>
</comment>
<keyword evidence="3 6" id="KW-0732">Signal</keyword>
<organism evidence="9 10">
    <name type="scientific">Flavobacterium glaciei</name>
    <dbReference type="NCBI Taxonomy" id="386300"/>
    <lineage>
        <taxon>Bacteria</taxon>
        <taxon>Pseudomonadati</taxon>
        <taxon>Bacteroidota</taxon>
        <taxon>Flavobacteriia</taxon>
        <taxon>Flavobacteriales</taxon>
        <taxon>Flavobacteriaceae</taxon>
        <taxon>Flavobacterium</taxon>
    </lineage>
</organism>
<feature type="domain" description="Cadherin" evidence="7">
    <location>
        <begin position="285"/>
        <end position="377"/>
    </location>
</feature>
<dbReference type="PANTHER" id="PTHR24028:SF316">
    <property type="entry name" value="NEURAL-CADHERIN-LIKE"/>
    <property type="match status" value="1"/>
</dbReference>
<dbReference type="InterPro" id="IPR007110">
    <property type="entry name" value="Ig-like_dom"/>
</dbReference>
<dbReference type="InterPro" id="IPR041286">
    <property type="entry name" value="MBG_2"/>
</dbReference>
<dbReference type="InterPro" id="IPR032675">
    <property type="entry name" value="LRR_dom_sf"/>
</dbReference>
<dbReference type="Proteomes" id="UP000254518">
    <property type="component" value="Unassembled WGS sequence"/>
</dbReference>
<gene>
    <name evidence="9" type="ORF">DFR66_1147</name>
</gene>
<dbReference type="Gene3D" id="2.60.40.10">
    <property type="entry name" value="Immunoglobulins"/>
    <property type="match status" value="1"/>
</dbReference>
<sequence length="1941" mass="200047">MNKLYSLLAFLFFSQIYAVNFTVNNIRYTGSDNAPYTATVTGHTFSFFGAADLSTVTYNGNNYTVTSIGINAFSGSRYLTSVTIGHAVTSIGDFAFKSCTSLASVTIPNSVTSIGNSAFGSCNSLTSITIPNSVTSIGNAAFEYCTGLTYVTIGNSVTSIRYNAFFSCTSLTSVTIPNSVTSIESNVFSFCSSLTSVTIPNSVTSIGSQAFYNCTNLTTVNCYVLNPIAISADVFQIINQSACALNVPIGSEAAYEAAAVWTNFNPINGNLNIAPTDILLSASAINENKAANSTVGTFGSTDANTADTFTYTLVAGTGSTDNTSFNISGNTLTINASPDFETKSSYLIRVRTTDNGDLSFEKEFTITVNNVNEAPTDISLSASAINENVAGNSSVGIFSSIDADAANTFTYTLVAGTGSTDNASFNISGNSLRITASPDFETKSSYAIRIRTTDQGNLFFEKQFTVAINNLCDVSFTVAQTNVSCNGGSNGSATVTVSGGTSGYTYSWSPTGGTAATATGLTAGTYTCTITDANSCTTTASVTITQPNVMTVDAGPTTVTYCANAITPITATNISTNFQGAYAPANWAFANANADGNVNTTNAPASITITGGNNNGDNFFGGSPGDSSYSITFTPNTTVSFNWAYSTDDGGFSDYPQVIVNGVATIMQGYNINTSRPETQSGTMTVNVTAGQTFAFNMHTVDNKFGAATVTISNLVISNSDGSYSWVATNGGSITGATNTANMTPATSGTYTVTATNANGCSATDSVAVIIATATTSQTDVSCNGGSNGAINLTPTGGTAPYTFNWGGGITTEDRTGLAAGTYTCTITDASSCITTTSVTITEPTALVANLTTQTNVSCNGGPTGSATVSVSGGTSGYTYSWSPSGGTAATASGLAAGTYTCTITDANSCTTTASVTITQPTVIDFTTTVLSGYDYNTGYSQTIVASGGTGSKTYAVTAGSLPSGFSLSTAGQITGISTQIADSNFTVTATDANSCSATYDYILKLNQIPITVTATPSQTKVYGESEPVLTYTASPSLLSGDSFTGSLTRVSGKNIGNYAINQGSLSAGSKYLITYAGANFSITAKPITVTADAKTKVYGAVDPSLTYSVSPSLVGTDVFTGTLTRVSGENVSTYAIEQNDLSAGSNYAITYEAEDFAITAKPITVTADAKTKVYGAVDPSLTYSVSPSLVGTDGFTGTLTRVAGENVGTYAITQGDLSAGSNYTIAYVAKDFAITAKPITVTADASQTKVYGATDPSLTYSVSPGLVGTDAFTGTLARVAGENVNTYAITQGDLSAGSNYTIAYVAKDFAITAKPITVTADASQTKVYGTTDPSLTYSVSPSLVGTDAFTGTLSRVAGENVGTYAITQGDLSAGSNYTIAYVAKDFAITAKPITVTADASQTKVYGTTDPSLTYSASPSLAGTDTFTGTLSRVVGENAGTYAIAQGTLSAGANYTISFVSSDFTIAAKPITVTADASQTKVYGTTDPSLTYSVSPSLVGTDAFIGALARVAGENVGTYAIEQNNLSAGSNYTIAYVAKDFAITAKPITVTADASQTKVYGTTDPSLTYSVSPSLVGTDVFTGTLSRVAGENVGTYAIEQNNLSAGSNYTITYVAKDFAITAKPINVTAAAKTKVYGTTEVPLTYIVTPSLLSGDSFTGALNRAIGENVGTYAISQNTLSAGANYVINFVSANYNITKANQEITWNQTLVSDCGSSASIALTATSTSGLGISFSSSNSNVATIVNNELVFVNPGSATITASQVGDNNFNAAPSIVLPVVNSQPNLIRKQFEDVIFFDNSSNQFVAYTWYKNGVVVAGQTAQYFKETGVLNGTYYAVATKKDGTLISTCPLVITSNGVVETMNIAPNPVRSNSSYQLITNIESAKIQNARVTVFNILGSLMTDKVVNESTIEMVAPSVDGIYIVKLTLSNGKMFTKNLLVRN</sequence>
<dbReference type="InterPro" id="IPR025667">
    <property type="entry name" value="SprB_repeat"/>
</dbReference>
<protein>
    <submittedName>
        <fullName evidence="9">Secreted protein (Por secretion system target)</fullName>
    </submittedName>
</protein>
<reference evidence="9 10" key="1">
    <citation type="submission" date="2018-07" db="EMBL/GenBank/DDBJ databases">
        <title>Genomic Encyclopedia of Type Strains, Phase IV (KMG-IV): sequencing the most valuable type-strain genomes for metagenomic binning, comparative biology and taxonomic classification.</title>
        <authorList>
            <person name="Goeker M."/>
        </authorList>
    </citation>
    <scope>NUCLEOTIDE SEQUENCE [LARGE SCALE GENOMIC DNA]</scope>
    <source>
        <strain evidence="9 10">DSM 19728</strain>
    </source>
</reference>
<keyword evidence="4" id="KW-1133">Transmembrane helix</keyword>
<dbReference type="Gene3D" id="3.80.10.10">
    <property type="entry name" value="Ribonuclease Inhibitor"/>
    <property type="match status" value="2"/>
</dbReference>
<comment type="subcellular location">
    <subcellularLocation>
        <location evidence="1">Membrane</location>
        <topology evidence="1">Single-pass membrane protein</topology>
    </subcellularLocation>
</comment>
<evidence type="ECO:0000259" key="8">
    <source>
        <dbReference type="PROSITE" id="PS50835"/>
    </source>
</evidence>
<feature type="chain" id="PRO_5046091951" evidence="6">
    <location>
        <begin position="19"/>
        <end position="1941"/>
    </location>
</feature>
<keyword evidence="5" id="KW-0325">Glycoprotein</keyword>
<evidence type="ECO:0000256" key="6">
    <source>
        <dbReference type="SAM" id="SignalP"/>
    </source>
</evidence>
<feature type="signal peptide" evidence="6">
    <location>
        <begin position="1"/>
        <end position="18"/>
    </location>
</feature>
<evidence type="ECO:0000313" key="10">
    <source>
        <dbReference type="Proteomes" id="UP000254518"/>
    </source>
</evidence>